<proteinExistence type="predicted"/>
<dbReference type="Gene3D" id="3.90.960.10">
    <property type="entry name" value="YbaK/aminoacyl-tRNA synthetase-associated domain"/>
    <property type="match status" value="1"/>
</dbReference>
<dbReference type="HOGENOM" id="CLU_2219547_0_0_5"/>
<dbReference type="SUPFAM" id="SSF55826">
    <property type="entry name" value="YbaK/ProRS associated domain"/>
    <property type="match status" value="1"/>
</dbReference>
<dbReference type="STRING" id="1029756.W911_14700"/>
<dbReference type="OrthoDB" id="9786549at2"/>
<dbReference type="Pfam" id="PF04073">
    <property type="entry name" value="tRNA_edit"/>
    <property type="match status" value="1"/>
</dbReference>
<dbReference type="InterPro" id="IPR036754">
    <property type="entry name" value="YbaK/aa-tRNA-synt-asso_dom_sf"/>
</dbReference>
<evidence type="ECO:0000313" key="2">
    <source>
        <dbReference type="EMBL" id="AHB49356.1"/>
    </source>
</evidence>
<feature type="domain" description="YbaK/aminoacyl-tRNA synthetase-associated" evidence="1">
    <location>
        <begin position="30"/>
        <end position="90"/>
    </location>
</feature>
<dbReference type="PATRIC" id="fig|1029756.8.peg.3060"/>
<dbReference type="KEGG" id="hni:W911_14700"/>
<dbReference type="CDD" id="cd04332">
    <property type="entry name" value="YbaK_like"/>
    <property type="match status" value="1"/>
</dbReference>
<dbReference type="GO" id="GO:0002161">
    <property type="term" value="F:aminoacyl-tRNA deacylase activity"/>
    <property type="evidence" value="ECO:0007669"/>
    <property type="project" value="InterPro"/>
</dbReference>
<sequence>MGIARTVQTYLANRGVSYDALTHEPTLHALATEAEVAQVFADCEPGAVSPMTGACGLSGVVDDSLEGFDHIYFEAGDRRRLLHVTGQGFHRLTVDLPHVPISVPAH</sequence>
<keyword evidence="2" id="KW-0030">Aminoacyl-tRNA synthetase</keyword>
<name>V5SER8_9HYPH</name>
<dbReference type="Proteomes" id="UP000018542">
    <property type="component" value="Chromosome"/>
</dbReference>
<keyword evidence="3" id="KW-1185">Reference proteome</keyword>
<keyword evidence="2" id="KW-0436">Ligase</keyword>
<dbReference type="EMBL" id="CP006912">
    <property type="protein sequence ID" value="AHB49356.1"/>
    <property type="molecule type" value="Genomic_DNA"/>
</dbReference>
<accession>V5SER8</accession>
<evidence type="ECO:0000259" key="1">
    <source>
        <dbReference type="Pfam" id="PF04073"/>
    </source>
</evidence>
<evidence type="ECO:0000313" key="3">
    <source>
        <dbReference type="Proteomes" id="UP000018542"/>
    </source>
</evidence>
<dbReference type="InterPro" id="IPR007214">
    <property type="entry name" value="YbaK/aa-tRNA-synth-assoc-dom"/>
</dbReference>
<dbReference type="RefSeq" id="WP_023788250.1">
    <property type="nucleotide sequence ID" value="NC_022997.1"/>
</dbReference>
<reference evidence="2 3" key="1">
    <citation type="journal article" date="2014" name="Genome Announc.">
        <title>Complete Genome Sequence of Hyphomicrobium nitrativorans Strain NL23, a Denitrifying Bacterium Isolated from Biofilm of a Methanol-Fed Denitrification System Treating Seawater at the Montreal Biodome.</title>
        <authorList>
            <person name="Martineau C."/>
            <person name="Villeneuve C."/>
            <person name="Mauffrey F."/>
            <person name="Villemur R."/>
        </authorList>
    </citation>
    <scope>NUCLEOTIDE SEQUENCE [LARGE SCALE GENOMIC DNA]</scope>
    <source>
        <strain evidence="2">NL23</strain>
    </source>
</reference>
<protein>
    <submittedName>
        <fullName evidence="2">Prolyl-tRNA synthetase</fullName>
    </submittedName>
</protein>
<gene>
    <name evidence="2" type="ORF">W911_14700</name>
</gene>
<dbReference type="GO" id="GO:0004812">
    <property type="term" value="F:aminoacyl-tRNA ligase activity"/>
    <property type="evidence" value="ECO:0007669"/>
    <property type="project" value="UniProtKB-KW"/>
</dbReference>
<dbReference type="AlphaFoldDB" id="V5SER8"/>
<organism evidence="2 3">
    <name type="scientific">Hyphomicrobium nitrativorans NL23</name>
    <dbReference type="NCBI Taxonomy" id="1029756"/>
    <lineage>
        <taxon>Bacteria</taxon>
        <taxon>Pseudomonadati</taxon>
        <taxon>Pseudomonadota</taxon>
        <taxon>Alphaproteobacteria</taxon>
        <taxon>Hyphomicrobiales</taxon>
        <taxon>Hyphomicrobiaceae</taxon>
        <taxon>Hyphomicrobium</taxon>
    </lineage>
</organism>